<dbReference type="EMBL" id="BTSX01000004">
    <property type="protein sequence ID" value="GMS96694.1"/>
    <property type="molecule type" value="Genomic_DNA"/>
</dbReference>
<dbReference type="AlphaFoldDB" id="A0AAV5TR37"/>
<gene>
    <name evidence="2" type="ORF">PENTCL1PPCAC_18869</name>
</gene>
<organism evidence="2 3">
    <name type="scientific">Pristionchus entomophagus</name>
    <dbReference type="NCBI Taxonomy" id="358040"/>
    <lineage>
        <taxon>Eukaryota</taxon>
        <taxon>Metazoa</taxon>
        <taxon>Ecdysozoa</taxon>
        <taxon>Nematoda</taxon>
        <taxon>Chromadorea</taxon>
        <taxon>Rhabditida</taxon>
        <taxon>Rhabditina</taxon>
        <taxon>Diplogasteromorpha</taxon>
        <taxon>Diplogasteroidea</taxon>
        <taxon>Neodiplogasteridae</taxon>
        <taxon>Pristionchus</taxon>
    </lineage>
</organism>
<feature type="domain" description="F-box" evidence="1">
    <location>
        <begin position="15"/>
        <end position="51"/>
    </location>
</feature>
<dbReference type="Proteomes" id="UP001432027">
    <property type="component" value="Unassembled WGS sequence"/>
</dbReference>
<proteinExistence type="predicted"/>
<comment type="caution">
    <text evidence="2">The sequence shown here is derived from an EMBL/GenBank/DDBJ whole genome shotgun (WGS) entry which is preliminary data.</text>
</comment>
<reference evidence="2" key="1">
    <citation type="submission" date="2023-10" db="EMBL/GenBank/DDBJ databases">
        <title>Genome assembly of Pristionchus species.</title>
        <authorList>
            <person name="Yoshida K."/>
            <person name="Sommer R.J."/>
        </authorList>
    </citation>
    <scope>NUCLEOTIDE SEQUENCE</scope>
    <source>
        <strain evidence="2">RS0144</strain>
    </source>
</reference>
<dbReference type="InterPro" id="IPR001810">
    <property type="entry name" value="F-box_dom"/>
</dbReference>
<evidence type="ECO:0000259" key="1">
    <source>
        <dbReference type="Pfam" id="PF00646"/>
    </source>
</evidence>
<keyword evidence="3" id="KW-1185">Reference proteome</keyword>
<evidence type="ECO:0000313" key="3">
    <source>
        <dbReference type="Proteomes" id="UP001432027"/>
    </source>
</evidence>
<feature type="non-terminal residue" evidence="2">
    <location>
        <position position="233"/>
    </location>
</feature>
<name>A0AAV5TR37_9BILA</name>
<protein>
    <recommendedName>
        <fullName evidence="1">F-box domain-containing protein</fullName>
    </recommendedName>
</protein>
<evidence type="ECO:0000313" key="2">
    <source>
        <dbReference type="EMBL" id="GMS96694.1"/>
    </source>
</evidence>
<dbReference type="Pfam" id="PF00646">
    <property type="entry name" value="F-box"/>
    <property type="match status" value="1"/>
</dbReference>
<feature type="non-terminal residue" evidence="2">
    <location>
        <position position="1"/>
    </location>
</feature>
<sequence length="233" mass="27245">AMMEEVIDVSNLSDIERLPREIMKEIIEYAPESVFDLRLTSRILRSLVDDYALRTVTIPLVDELEIDGECNKPDDTPQIWISVPPNRIDLFWLRLFHRRNDVNLIGRIKNEYHKHYDNHDSYLMDFNALTDDFRLLECLGQCMGRRLVKVKLVECNHKLGWTTISAILEGIYIDQLQVENDDLSEEIATNLWTTINAYSVEHLYLGVRRVKSSDPVSILLELSRNYISLHIDQ</sequence>
<accession>A0AAV5TR37</accession>